<dbReference type="InterPro" id="IPR045252">
    <property type="entry name" value="LPCAT1-like"/>
</dbReference>
<keyword evidence="10" id="KW-0594">Phospholipid biosynthesis</keyword>
<evidence type="ECO:0000256" key="12">
    <source>
        <dbReference type="ARBA" id="ARBA00023315"/>
    </source>
</evidence>
<evidence type="ECO:0000256" key="2">
    <source>
        <dbReference type="ARBA" id="ARBA00005189"/>
    </source>
</evidence>
<dbReference type="EMBL" id="HBEK01010704">
    <property type="protein sequence ID" value="CAD8395931.1"/>
    <property type="molecule type" value="Transcribed_RNA"/>
</dbReference>
<keyword evidence="7 14" id="KW-1133">Transmembrane helix</keyword>
<evidence type="ECO:0000256" key="11">
    <source>
        <dbReference type="ARBA" id="ARBA00023264"/>
    </source>
</evidence>
<organism evidence="16">
    <name type="scientific">Rhodosorus marinus</name>
    <dbReference type="NCBI Taxonomy" id="101924"/>
    <lineage>
        <taxon>Eukaryota</taxon>
        <taxon>Rhodophyta</taxon>
        <taxon>Stylonematophyceae</taxon>
        <taxon>Stylonematales</taxon>
        <taxon>Stylonemataceae</taxon>
        <taxon>Rhodosorus</taxon>
    </lineage>
</organism>
<dbReference type="AlphaFoldDB" id="A0A7S0BKT3"/>
<evidence type="ECO:0000256" key="6">
    <source>
        <dbReference type="ARBA" id="ARBA00022692"/>
    </source>
</evidence>
<dbReference type="GO" id="GO:0016020">
    <property type="term" value="C:membrane"/>
    <property type="evidence" value="ECO:0007669"/>
    <property type="project" value="UniProtKB-SubCell"/>
</dbReference>
<gene>
    <name evidence="16" type="ORF">RMAR0315_LOCUS5918</name>
</gene>
<evidence type="ECO:0000256" key="7">
    <source>
        <dbReference type="ARBA" id="ARBA00022989"/>
    </source>
</evidence>
<dbReference type="GO" id="GO:0008654">
    <property type="term" value="P:phospholipid biosynthetic process"/>
    <property type="evidence" value="ECO:0007669"/>
    <property type="project" value="UniProtKB-KW"/>
</dbReference>
<evidence type="ECO:0000256" key="1">
    <source>
        <dbReference type="ARBA" id="ARBA00004370"/>
    </source>
</evidence>
<proteinExistence type="inferred from homology"/>
<evidence type="ECO:0000256" key="9">
    <source>
        <dbReference type="ARBA" id="ARBA00023136"/>
    </source>
</evidence>
<evidence type="ECO:0000256" key="3">
    <source>
        <dbReference type="ARBA" id="ARBA00008655"/>
    </source>
</evidence>
<keyword evidence="9 14" id="KW-0472">Membrane</keyword>
<dbReference type="PANTHER" id="PTHR23063">
    <property type="entry name" value="PHOSPHOLIPID ACYLTRANSFERASE"/>
    <property type="match status" value="1"/>
</dbReference>
<dbReference type="PANTHER" id="PTHR23063:SF2">
    <property type="entry name" value="GLYCEROL-3-PHOSPHATE ACYLTRANSFERASE 4, ISOFORM D-RELATED"/>
    <property type="match status" value="1"/>
</dbReference>
<evidence type="ECO:0000256" key="13">
    <source>
        <dbReference type="SAM" id="MobiDB-lite"/>
    </source>
</evidence>
<feature type="transmembrane region" description="Helical" evidence="14">
    <location>
        <begin position="120"/>
        <end position="139"/>
    </location>
</feature>
<protein>
    <recommendedName>
        <fullName evidence="15">Phospholipid/glycerol acyltransferase domain-containing protein</fullName>
    </recommendedName>
</protein>
<sequence length="444" mass="50506">MLSIRNFSIVRSIYLFILNLCGRIIYGRKAVEPIQGDALLNSREVTRIRRINSELEIGPKEWESLVDRRSTSSPDGSKLYTMEEMASCICDAGNALAGDSLTAAFSSVPPEPWNFMLRSAGPAGITPLVFPLWVVGVWVRYCVLLPLRIGIVVWGTIAFCFLFVSIRRLISPCRLRTYMLKRCVCFYASALVAGFGGIIRYHGKRPERVLNQIYVSNHTSLIDAIIMTKDYPFSFIAQRESGFAGALQDMMLEVQSHVWFDRTKSRDGRVVQTLLKDHIENEGNEPMLVFPEGTCVNNEYCVMFKSGCFDLGAEVHPVAIKYRKQFSDPYLNSSQVSFGKHLFDLMSSWAVVADVSYLPPESLQPGERPAQFAARIKKKICEKADLIDVNWDGFLKRNRISPKYMEQRQKSLADVLIRRTSLQRRKEEHPNLDRRLVHSEDGIN</sequence>
<evidence type="ECO:0000256" key="10">
    <source>
        <dbReference type="ARBA" id="ARBA00023209"/>
    </source>
</evidence>
<comment type="similarity">
    <text evidence="3">Belongs to the 1-acyl-sn-glycerol-3-phosphate acyltransferase family.</text>
</comment>
<keyword evidence="11" id="KW-1208">Phospholipid metabolism</keyword>
<evidence type="ECO:0000259" key="15">
    <source>
        <dbReference type="SMART" id="SM00563"/>
    </source>
</evidence>
<feature type="region of interest" description="Disordered" evidence="13">
    <location>
        <begin position="424"/>
        <end position="444"/>
    </location>
</feature>
<comment type="subcellular location">
    <subcellularLocation>
        <location evidence="1">Membrane</location>
    </subcellularLocation>
</comment>
<feature type="transmembrane region" description="Helical" evidence="14">
    <location>
        <begin position="6"/>
        <end position="26"/>
    </location>
</feature>
<keyword evidence="12" id="KW-0012">Acyltransferase</keyword>
<evidence type="ECO:0000256" key="14">
    <source>
        <dbReference type="SAM" id="Phobius"/>
    </source>
</evidence>
<keyword evidence="5" id="KW-0808">Transferase</keyword>
<name>A0A7S0BKT3_9RHOD</name>
<accession>A0A7S0BKT3</accession>
<dbReference type="GO" id="GO:0005783">
    <property type="term" value="C:endoplasmic reticulum"/>
    <property type="evidence" value="ECO:0007669"/>
    <property type="project" value="TreeGrafter"/>
</dbReference>
<keyword evidence="6 14" id="KW-0812">Transmembrane</keyword>
<keyword evidence="8" id="KW-0443">Lipid metabolism</keyword>
<dbReference type="GO" id="GO:0004366">
    <property type="term" value="F:glycerol-3-phosphate O-acyltransferase activity"/>
    <property type="evidence" value="ECO:0007669"/>
    <property type="project" value="TreeGrafter"/>
</dbReference>
<dbReference type="InterPro" id="IPR002123">
    <property type="entry name" value="Plipid/glycerol_acylTrfase"/>
</dbReference>
<feature type="transmembrane region" description="Helical" evidence="14">
    <location>
        <begin position="145"/>
        <end position="164"/>
    </location>
</feature>
<evidence type="ECO:0000313" key="16">
    <source>
        <dbReference type="EMBL" id="CAD8395931.1"/>
    </source>
</evidence>
<dbReference type="SUPFAM" id="SSF69593">
    <property type="entry name" value="Glycerol-3-phosphate (1)-acyltransferase"/>
    <property type="match status" value="1"/>
</dbReference>
<evidence type="ECO:0000256" key="8">
    <source>
        <dbReference type="ARBA" id="ARBA00023098"/>
    </source>
</evidence>
<comment type="pathway">
    <text evidence="2">Lipid metabolism.</text>
</comment>
<dbReference type="GO" id="GO:0019432">
    <property type="term" value="P:triglyceride biosynthetic process"/>
    <property type="evidence" value="ECO:0007669"/>
    <property type="project" value="TreeGrafter"/>
</dbReference>
<evidence type="ECO:0000256" key="5">
    <source>
        <dbReference type="ARBA" id="ARBA00022679"/>
    </source>
</evidence>
<evidence type="ECO:0000256" key="4">
    <source>
        <dbReference type="ARBA" id="ARBA00022516"/>
    </source>
</evidence>
<dbReference type="SMART" id="SM00563">
    <property type="entry name" value="PlsC"/>
    <property type="match status" value="1"/>
</dbReference>
<dbReference type="Pfam" id="PF01553">
    <property type="entry name" value="Acyltransferase"/>
    <property type="match status" value="1"/>
</dbReference>
<dbReference type="CDD" id="cd07991">
    <property type="entry name" value="LPLAT_LPCAT1-like"/>
    <property type="match status" value="1"/>
</dbReference>
<reference evidence="16" key="1">
    <citation type="submission" date="2021-01" db="EMBL/GenBank/DDBJ databases">
        <authorList>
            <person name="Corre E."/>
            <person name="Pelletier E."/>
            <person name="Niang G."/>
            <person name="Scheremetjew M."/>
            <person name="Finn R."/>
            <person name="Kale V."/>
            <person name="Holt S."/>
            <person name="Cochrane G."/>
            <person name="Meng A."/>
            <person name="Brown T."/>
            <person name="Cohen L."/>
        </authorList>
    </citation>
    <scope>NUCLEOTIDE SEQUENCE</scope>
    <source>
        <strain evidence="16">UTEX LB 2760</strain>
    </source>
</reference>
<feature type="domain" description="Phospholipid/glycerol acyltransferase" evidence="15">
    <location>
        <begin position="212"/>
        <end position="323"/>
    </location>
</feature>
<keyword evidence="4" id="KW-0444">Lipid biosynthesis</keyword>